<accession>A0ACC3S524</accession>
<dbReference type="EMBL" id="JAMKPW020000041">
    <property type="protein sequence ID" value="KAK8196681.1"/>
    <property type="molecule type" value="Genomic_DNA"/>
</dbReference>
<dbReference type="Proteomes" id="UP001320706">
    <property type="component" value="Unassembled WGS sequence"/>
</dbReference>
<proteinExistence type="predicted"/>
<comment type="caution">
    <text evidence="1">The sequence shown here is derived from an EMBL/GenBank/DDBJ whole genome shotgun (WGS) entry which is preliminary data.</text>
</comment>
<evidence type="ECO:0000313" key="1">
    <source>
        <dbReference type="EMBL" id="KAK8196681.1"/>
    </source>
</evidence>
<organism evidence="1 2">
    <name type="scientific">Zalaria obscura</name>
    <dbReference type="NCBI Taxonomy" id="2024903"/>
    <lineage>
        <taxon>Eukaryota</taxon>
        <taxon>Fungi</taxon>
        <taxon>Dikarya</taxon>
        <taxon>Ascomycota</taxon>
        <taxon>Pezizomycotina</taxon>
        <taxon>Dothideomycetes</taxon>
        <taxon>Dothideomycetidae</taxon>
        <taxon>Dothideales</taxon>
        <taxon>Zalariaceae</taxon>
        <taxon>Zalaria</taxon>
    </lineage>
</organism>
<protein>
    <submittedName>
        <fullName evidence="1">Uncharacterized protein</fullName>
    </submittedName>
</protein>
<gene>
    <name evidence="1" type="ORF">M8818_006848</name>
</gene>
<keyword evidence="2" id="KW-1185">Reference proteome</keyword>
<evidence type="ECO:0000313" key="2">
    <source>
        <dbReference type="Proteomes" id="UP001320706"/>
    </source>
</evidence>
<reference evidence="1" key="1">
    <citation type="submission" date="2024-02" db="EMBL/GenBank/DDBJ databases">
        <title>Metagenome Assembled Genome of Zalaria obscura JY119.</title>
        <authorList>
            <person name="Vighnesh L."/>
            <person name="Jagadeeshwari U."/>
            <person name="Venkata Ramana C."/>
            <person name="Sasikala C."/>
        </authorList>
    </citation>
    <scope>NUCLEOTIDE SEQUENCE</scope>
    <source>
        <strain evidence="1">JY119</strain>
    </source>
</reference>
<sequence length="128" mass="13947">MYAKNLDSLRRSLFEGRWLLAPVSSVSSVGAITHDLDCSSSYVTALYISTNLGVYSAFTGPDTSLRLVHTASYMAYQAGPLLKPISKSSTLESVKLLKAHNDSSQARLCRPCDAKALAAREALTWRFS</sequence>
<name>A0ACC3S524_9PEZI</name>